<dbReference type="OrthoDB" id="7066912at2"/>
<name>A0A059FEV3_9PROT</name>
<comment type="caution">
    <text evidence="2">The sequence shown here is derived from an EMBL/GenBank/DDBJ whole genome shotgun (WGS) entry which is preliminary data.</text>
</comment>
<dbReference type="EMBL" id="ARYJ01000004">
    <property type="protein sequence ID" value="KCZ89180.1"/>
    <property type="molecule type" value="Genomic_DNA"/>
</dbReference>
<reference evidence="2 3" key="1">
    <citation type="journal article" date="2014" name="Antonie Van Leeuwenhoek">
        <title>Hyphomonas beringensis sp. nov. and Hyphomonas chukchiensis sp. nov., isolated from surface seawater of the Bering Sea and Chukchi Sea.</title>
        <authorList>
            <person name="Li C."/>
            <person name="Lai Q."/>
            <person name="Li G."/>
            <person name="Dong C."/>
            <person name="Wang J."/>
            <person name="Liao Y."/>
            <person name="Shao Z."/>
        </authorList>
    </citation>
    <scope>NUCLEOTIDE SEQUENCE [LARGE SCALE GENOMIC DNA]</scope>
    <source>
        <strain evidence="2 3">VP2</strain>
    </source>
</reference>
<proteinExistence type="predicted"/>
<evidence type="ECO:0000256" key="1">
    <source>
        <dbReference type="SAM" id="MobiDB-lite"/>
    </source>
</evidence>
<protein>
    <submittedName>
        <fullName evidence="2">Uncharacterized protein</fullName>
    </submittedName>
</protein>
<evidence type="ECO:0000313" key="2">
    <source>
        <dbReference type="EMBL" id="KCZ89180.1"/>
    </source>
</evidence>
<feature type="compositionally biased region" description="Acidic residues" evidence="1">
    <location>
        <begin position="88"/>
        <end position="97"/>
    </location>
</feature>
<gene>
    <name evidence="2" type="ORF">HJA_07782</name>
</gene>
<evidence type="ECO:0000313" key="3">
    <source>
        <dbReference type="Proteomes" id="UP000024816"/>
    </source>
</evidence>
<dbReference type="Proteomes" id="UP000024816">
    <property type="component" value="Unassembled WGS sequence"/>
</dbReference>
<accession>A0A059FEV3</accession>
<sequence length="105" mass="12033">MTEFTHFTLLADGEVFAPNAEFETECGRYIMAMKVWATDAEEAADMIVAIGERLGFRPDGELQVFMTEPDEPADNEPFGYDIQFTSYSEDEENEAGEEERPRWIH</sequence>
<organism evidence="2 3">
    <name type="scientific">Hyphomonas jannaschiana VP2</name>
    <dbReference type="NCBI Taxonomy" id="1280952"/>
    <lineage>
        <taxon>Bacteria</taxon>
        <taxon>Pseudomonadati</taxon>
        <taxon>Pseudomonadota</taxon>
        <taxon>Alphaproteobacteria</taxon>
        <taxon>Hyphomonadales</taxon>
        <taxon>Hyphomonadaceae</taxon>
        <taxon>Hyphomonas</taxon>
    </lineage>
</organism>
<dbReference type="RefSeq" id="WP_051597493.1">
    <property type="nucleotide sequence ID" value="NZ_ARYJ01000004.1"/>
</dbReference>
<dbReference type="PATRIC" id="fig|1280952.3.peg.1543"/>
<dbReference type="AlphaFoldDB" id="A0A059FEV3"/>
<dbReference type="eggNOG" id="ENOG503182V">
    <property type="taxonomic scope" value="Bacteria"/>
</dbReference>
<feature type="region of interest" description="Disordered" evidence="1">
    <location>
        <begin position="86"/>
        <end position="105"/>
    </location>
</feature>
<dbReference type="STRING" id="1280952.HJA_07782"/>
<keyword evidence="3" id="KW-1185">Reference proteome</keyword>